<name>A0ABU6IX04_9ACTN</name>
<gene>
    <name evidence="1" type="ORF">VJ920_03505</name>
</gene>
<reference evidence="1 2" key="1">
    <citation type="submission" date="2024-01" db="EMBL/GenBank/DDBJ databases">
        <title>novel species in genus Adlercreutzia.</title>
        <authorList>
            <person name="Liu X."/>
        </authorList>
    </citation>
    <scope>NUCLEOTIDE SEQUENCE [LARGE SCALE GENOMIC DNA]</scope>
    <source>
        <strain evidence="1 2">R22</strain>
    </source>
</reference>
<accession>A0ABU6IX04</accession>
<dbReference type="Proteomes" id="UP001343724">
    <property type="component" value="Unassembled WGS sequence"/>
</dbReference>
<comment type="caution">
    <text evidence="1">The sequence shown here is derived from an EMBL/GenBank/DDBJ whole genome shotgun (WGS) entry which is preliminary data.</text>
</comment>
<dbReference type="EMBL" id="JAYMFH010000003">
    <property type="protein sequence ID" value="MEC4294375.1"/>
    <property type="molecule type" value="Genomic_DNA"/>
</dbReference>
<evidence type="ECO:0000313" key="2">
    <source>
        <dbReference type="Proteomes" id="UP001343724"/>
    </source>
</evidence>
<protein>
    <submittedName>
        <fullName evidence="1">Uncharacterized protein</fullName>
    </submittedName>
</protein>
<evidence type="ECO:0000313" key="1">
    <source>
        <dbReference type="EMBL" id="MEC4294375.1"/>
    </source>
</evidence>
<keyword evidence="2" id="KW-1185">Reference proteome</keyword>
<sequence>MAPGDCPDEGTVIDGKKSYCVPWERWADCREMGHCTRESLVSAARNITKSEEED</sequence>
<dbReference type="RefSeq" id="WP_326439589.1">
    <property type="nucleotide sequence ID" value="NZ_JAYMFH010000003.1"/>
</dbReference>
<organism evidence="1 2">
    <name type="scientific">Adlercreutzia shanghongiae</name>
    <dbReference type="NCBI Taxonomy" id="3111773"/>
    <lineage>
        <taxon>Bacteria</taxon>
        <taxon>Bacillati</taxon>
        <taxon>Actinomycetota</taxon>
        <taxon>Coriobacteriia</taxon>
        <taxon>Eggerthellales</taxon>
        <taxon>Eggerthellaceae</taxon>
        <taxon>Adlercreutzia</taxon>
    </lineage>
</organism>
<proteinExistence type="predicted"/>